<organism evidence="1 2">
    <name type="scientific">Synechococcus phage S-H34</name>
    <dbReference type="NCBI Taxonomy" id="2718942"/>
    <lineage>
        <taxon>Viruses</taxon>
        <taxon>Duplodnaviria</taxon>
        <taxon>Heunggongvirae</taxon>
        <taxon>Uroviricota</taxon>
        <taxon>Caudoviricetes</taxon>
        <taxon>Pantevenvirales</taxon>
        <taxon>Kyanoviridae</taxon>
        <taxon>Makaravirus</taxon>
        <taxon>Makaravirus thirtyfour</taxon>
    </lineage>
</organism>
<name>A0A6G8R6C7_9CAUD</name>
<dbReference type="Proteomes" id="UP000501900">
    <property type="component" value="Genome"/>
</dbReference>
<evidence type="ECO:0000313" key="2">
    <source>
        <dbReference type="Proteomes" id="UP000501900"/>
    </source>
</evidence>
<proteinExistence type="predicted"/>
<dbReference type="EMBL" id="MT162467">
    <property type="protein sequence ID" value="QIN96933.1"/>
    <property type="molecule type" value="Genomic_DNA"/>
</dbReference>
<dbReference type="KEGG" id="vg:77946810"/>
<evidence type="ECO:0000313" key="1">
    <source>
        <dbReference type="EMBL" id="QIN96933.1"/>
    </source>
</evidence>
<reference evidence="1 2" key="1">
    <citation type="submission" date="2020-03" db="EMBL/GenBank/DDBJ databases">
        <title>The Isolation and Genome Sequence of a Novel Cyanophage S-H34 from the Huanghai Sea, China.</title>
        <authorList>
            <person name="Jiang T."/>
        </authorList>
    </citation>
    <scope>NUCLEOTIDE SEQUENCE [LARGE SCALE GENOMIC DNA]</scope>
</reference>
<keyword evidence="2" id="KW-1185">Reference proteome</keyword>
<dbReference type="GeneID" id="77946810"/>
<protein>
    <submittedName>
        <fullName evidence="1">Putative tail fiber protein</fullName>
    </submittedName>
</protein>
<dbReference type="RefSeq" id="YP_010670600.1">
    <property type="nucleotide sequence ID" value="NC_070965.1"/>
</dbReference>
<sequence length="376" mass="40815">MPVRIDGTGSVSGLTNYTAENFTTTDLTVTEDITNPSFNALEVSPRNLIINGSMQVAQRGTSATGVTGPGYTTVDRFSSFIINLGTWDVEQSTDAPAGFAFSKKLTCTTADVTPAASDRLNISYVFEGNDLVPALTTGGGMRSLSFSFWVKSNKTGEACINVYQTYNSLSTVVLRYNITAADTWQKVDLTIPADPSAVIPIDNNGSIVIEYWLNSGSDFQGGVEQGSWSPMVNANRNAVNLGVGGATSDYFAITGVQLTATDTPVTFQHEDYATTLAKCQRYYDKKSLQRQVMVYTSNNNFYQATVHWHQVMRAQPSVSFSTNLIDTQPGGTDINPIANNIDDQMCRIYTPTTISNGWNSIILNSGIFYILADAEL</sequence>
<accession>A0A6G8R6C7</accession>